<proteinExistence type="predicted"/>
<feature type="domain" description="FAD/NAD(P)-binding" evidence="4">
    <location>
        <begin position="26"/>
        <end position="304"/>
    </location>
</feature>
<dbReference type="RefSeq" id="WP_126351558.1">
    <property type="nucleotide sequence ID" value="NZ_CP086380.1"/>
</dbReference>
<dbReference type="Proteomes" id="UP000277766">
    <property type="component" value="Unassembled WGS sequence"/>
</dbReference>
<name>A0A3S0I6I3_9DEIO</name>
<dbReference type="AlphaFoldDB" id="A0A3S0I6I3"/>
<dbReference type="SUPFAM" id="SSF51905">
    <property type="entry name" value="FAD/NAD(P)-binding domain"/>
    <property type="match status" value="1"/>
</dbReference>
<feature type="region of interest" description="Disordered" evidence="3">
    <location>
        <begin position="1"/>
        <end position="21"/>
    </location>
</feature>
<sequence>MAQPSHTLQLPSDQTEADHQRSPYDYDAAVIGAGPAGLSAALVLGTARRRVLLLDGGPPRNAAAQAAHGVFTRDGADPLSLKAEGLRQLEPYDVTVEQGAARQVRLAEDGFVVRLAVGEVRVRRLLLATGLEDLLPAVNGLRERWGESVHHCPYCDGWPNREAQLAVLGSHQEGHHLALSMRAWTDHLTLLTNGPDELTAEQRRDLQRLDIALDTRPILRLSDAGRADLARVHFRDGDTLDLEAVFLNPQQRQRSNLPHRLGLQLDDKGRVQVNEHGMTSLRGIWAAGDMTGAPQYVMSAAAAGQVAAVSLNATLIHEDVHGYGAAFHESPESEDKGAEL</sequence>
<dbReference type="InterPro" id="IPR050097">
    <property type="entry name" value="Ferredoxin-NADP_redctase_2"/>
</dbReference>
<evidence type="ECO:0000313" key="6">
    <source>
        <dbReference type="Proteomes" id="UP000277766"/>
    </source>
</evidence>
<reference evidence="5 6" key="1">
    <citation type="submission" date="2018-12" db="EMBL/GenBank/DDBJ databases">
        <title>Deinococcus radiophilus ATCC 27603 genome sequencing and assembly.</title>
        <authorList>
            <person name="Maclea K.S."/>
            <person name="Maynard C.R."/>
        </authorList>
    </citation>
    <scope>NUCLEOTIDE SEQUENCE [LARGE SCALE GENOMIC DNA]</scope>
    <source>
        <strain evidence="5 6">ATCC 27603</strain>
    </source>
</reference>
<dbReference type="PRINTS" id="PR00368">
    <property type="entry name" value="FADPNR"/>
</dbReference>
<organism evidence="5 6">
    <name type="scientific">Deinococcus radiophilus</name>
    <dbReference type="NCBI Taxonomy" id="32062"/>
    <lineage>
        <taxon>Bacteria</taxon>
        <taxon>Thermotogati</taxon>
        <taxon>Deinococcota</taxon>
        <taxon>Deinococci</taxon>
        <taxon>Deinococcales</taxon>
        <taxon>Deinococcaceae</taxon>
        <taxon>Deinococcus</taxon>
    </lineage>
</organism>
<evidence type="ECO:0000256" key="2">
    <source>
        <dbReference type="ARBA" id="ARBA00023002"/>
    </source>
</evidence>
<evidence type="ECO:0000313" key="5">
    <source>
        <dbReference type="EMBL" id="RTR28609.1"/>
    </source>
</evidence>
<evidence type="ECO:0000256" key="3">
    <source>
        <dbReference type="SAM" id="MobiDB-lite"/>
    </source>
</evidence>
<keyword evidence="1" id="KW-0285">Flavoprotein</keyword>
<dbReference type="Gene3D" id="3.50.50.60">
    <property type="entry name" value="FAD/NAD(P)-binding domain"/>
    <property type="match status" value="2"/>
</dbReference>
<dbReference type="OrthoDB" id="9806179at2"/>
<dbReference type="PANTHER" id="PTHR48105">
    <property type="entry name" value="THIOREDOXIN REDUCTASE 1-RELATED-RELATED"/>
    <property type="match status" value="1"/>
</dbReference>
<gene>
    <name evidence="5" type="ORF">EJ104_04435</name>
</gene>
<evidence type="ECO:0000256" key="1">
    <source>
        <dbReference type="ARBA" id="ARBA00022630"/>
    </source>
</evidence>
<dbReference type="GO" id="GO:0016491">
    <property type="term" value="F:oxidoreductase activity"/>
    <property type="evidence" value="ECO:0007669"/>
    <property type="project" value="UniProtKB-KW"/>
</dbReference>
<evidence type="ECO:0000259" key="4">
    <source>
        <dbReference type="Pfam" id="PF07992"/>
    </source>
</evidence>
<dbReference type="InterPro" id="IPR036188">
    <property type="entry name" value="FAD/NAD-bd_sf"/>
</dbReference>
<keyword evidence="6" id="KW-1185">Reference proteome</keyword>
<comment type="caution">
    <text evidence="5">The sequence shown here is derived from an EMBL/GenBank/DDBJ whole genome shotgun (WGS) entry which is preliminary data.</text>
</comment>
<keyword evidence="2" id="KW-0560">Oxidoreductase</keyword>
<accession>A0A3S0I6I3</accession>
<dbReference type="PRINTS" id="PR00469">
    <property type="entry name" value="PNDRDTASEII"/>
</dbReference>
<dbReference type="EMBL" id="RXPE01000006">
    <property type="protein sequence ID" value="RTR28609.1"/>
    <property type="molecule type" value="Genomic_DNA"/>
</dbReference>
<protein>
    <submittedName>
        <fullName evidence="5">NAD(P)/FAD-dependent oxidoreductase</fullName>
    </submittedName>
</protein>
<feature type="compositionally biased region" description="Polar residues" evidence="3">
    <location>
        <begin position="1"/>
        <end position="14"/>
    </location>
</feature>
<dbReference type="Pfam" id="PF07992">
    <property type="entry name" value="Pyr_redox_2"/>
    <property type="match status" value="1"/>
</dbReference>
<dbReference type="InterPro" id="IPR023753">
    <property type="entry name" value="FAD/NAD-binding_dom"/>
</dbReference>